<keyword evidence="13" id="KW-1185">Reference proteome</keyword>
<dbReference type="EMBL" id="JABFAB010243227">
    <property type="protein sequence ID" value="MBA0672071.1"/>
    <property type="molecule type" value="Genomic_DNA"/>
</dbReference>
<evidence type="ECO:0000256" key="2">
    <source>
        <dbReference type="ARBA" id="ARBA00012513"/>
    </source>
</evidence>
<protein>
    <recommendedName>
        <fullName evidence="2">non-specific serine/threonine protein kinase</fullName>
        <ecNumber evidence="2">2.7.11.1</ecNumber>
    </recommendedName>
</protein>
<feature type="non-terminal residue" evidence="12">
    <location>
        <position position="371"/>
    </location>
</feature>
<evidence type="ECO:0000313" key="13">
    <source>
        <dbReference type="Proteomes" id="UP000593573"/>
    </source>
</evidence>
<evidence type="ECO:0000256" key="9">
    <source>
        <dbReference type="ARBA" id="ARBA00048679"/>
    </source>
</evidence>
<keyword evidence="3" id="KW-0812">Transmembrane</keyword>
<evidence type="ECO:0000256" key="3">
    <source>
        <dbReference type="ARBA" id="ARBA00022692"/>
    </source>
</evidence>
<dbReference type="GO" id="GO:0004674">
    <property type="term" value="F:protein serine/threonine kinase activity"/>
    <property type="evidence" value="ECO:0007669"/>
    <property type="project" value="UniProtKB-KW"/>
</dbReference>
<dbReference type="Pfam" id="PF14380">
    <property type="entry name" value="WAK_assoc"/>
    <property type="match status" value="1"/>
</dbReference>
<keyword evidence="4" id="KW-0732">Signal</keyword>
<dbReference type="InterPro" id="IPR025287">
    <property type="entry name" value="WAK_GUB"/>
</dbReference>
<dbReference type="GO" id="GO:0016020">
    <property type="term" value="C:membrane"/>
    <property type="evidence" value="ECO:0007669"/>
    <property type="project" value="UniProtKB-SubCell"/>
</dbReference>
<feature type="domain" description="Wall-associated receptor kinase galacturonan-binding" evidence="10">
    <location>
        <begin position="141"/>
        <end position="204"/>
    </location>
</feature>
<dbReference type="Pfam" id="PF13947">
    <property type="entry name" value="GUB_WAK_bind"/>
    <property type="match status" value="1"/>
</dbReference>
<evidence type="ECO:0000259" key="11">
    <source>
        <dbReference type="Pfam" id="PF14380"/>
    </source>
</evidence>
<organism evidence="12 13">
    <name type="scientific">Gossypium klotzschianum</name>
    <dbReference type="NCBI Taxonomy" id="34286"/>
    <lineage>
        <taxon>Eukaryota</taxon>
        <taxon>Viridiplantae</taxon>
        <taxon>Streptophyta</taxon>
        <taxon>Embryophyta</taxon>
        <taxon>Tracheophyta</taxon>
        <taxon>Spermatophyta</taxon>
        <taxon>Magnoliopsida</taxon>
        <taxon>eudicotyledons</taxon>
        <taxon>Gunneridae</taxon>
        <taxon>Pentapetalae</taxon>
        <taxon>rosids</taxon>
        <taxon>malvids</taxon>
        <taxon>Malvales</taxon>
        <taxon>Malvaceae</taxon>
        <taxon>Malvoideae</taxon>
        <taxon>Gossypium</taxon>
    </lineage>
</organism>
<dbReference type="PANTHER" id="PTHR33138">
    <property type="entry name" value="OS01G0690200 PROTEIN"/>
    <property type="match status" value="1"/>
</dbReference>
<comment type="subcellular location">
    <subcellularLocation>
        <location evidence="1">Membrane</location>
        <topology evidence="1">Single-pass membrane protein</topology>
    </subcellularLocation>
</comment>
<accession>A0A7J8WAJ2</accession>
<dbReference type="PROSITE" id="PS50007">
    <property type="entry name" value="PIPLC_X_DOMAIN"/>
    <property type="match status" value="1"/>
</dbReference>
<comment type="caution">
    <text evidence="12">The sequence shown here is derived from an EMBL/GenBank/DDBJ whole genome shotgun (WGS) entry which is preliminary data.</text>
</comment>
<evidence type="ECO:0000256" key="7">
    <source>
        <dbReference type="ARBA" id="ARBA00023180"/>
    </source>
</evidence>
<evidence type="ECO:0000256" key="8">
    <source>
        <dbReference type="ARBA" id="ARBA00047899"/>
    </source>
</evidence>
<gene>
    <name evidence="12" type="ORF">Goklo_029291</name>
</gene>
<keyword evidence="7" id="KW-0325">Glycoprotein</keyword>
<dbReference type="AlphaFoldDB" id="A0A7J8WAJ2"/>
<feature type="domain" description="Wall-associated receptor kinase C-terminal" evidence="11">
    <location>
        <begin position="257"/>
        <end position="350"/>
    </location>
</feature>
<sequence>MTQQFPSDEKVEGKERKRVKVSPSLVSTLNICISIYSLLHPHPHDTTYGCSKSLQVNSTTLYSKSFFQLGFNCISLELWQAINPFLLHLSALKMISPSFSSSLPLPLPLPLFCLLFIMLGTPVSLTTPEYEREYKREFENCRDSMFKCGNIAAGFPFYGGGREKECGHPDLELQCHGDITRMEIHGVGYRVLEIRPDRQILRISSEEVVNKGICPPPFPVEDWILDPPVYPPGPGFASVTLFYDCVSPISPDLFFPCDKNDDYSNDYSNVSVAIANNTNIHPEGCSHSVNVSILQTSLESLRNHSSDWKGALETGFEVQWRKNYAEACGNCTSSGGACGFIHDQVYCYCPPGKWSGPEGKECWPLLLPPHK</sequence>
<evidence type="ECO:0000256" key="5">
    <source>
        <dbReference type="ARBA" id="ARBA00022989"/>
    </source>
</evidence>
<proteinExistence type="predicted"/>
<evidence type="ECO:0000256" key="6">
    <source>
        <dbReference type="ARBA" id="ARBA00023136"/>
    </source>
</evidence>
<dbReference type="OrthoDB" id="978376at2759"/>
<keyword evidence="6" id="KW-0472">Membrane</keyword>
<evidence type="ECO:0000259" key="10">
    <source>
        <dbReference type="Pfam" id="PF13947"/>
    </source>
</evidence>
<dbReference type="GO" id="GO:0030247">
    <property type="term" value="F:polysaccharide binding"/>
    <property type="evidence" value="ECO:0007669"/>
    <property type="project" value="InterPro"/>
</dbReference>
<dbReference type="EC" id="2.7.11.1" evidence="2"/>
<name>A0A7J8WAJ2_9ROSI</name>
<dbReference type="PANTHER" id="PTHR33138:SF11">
    <property type="entry name" value="KINASE-LIKE PROTEIN"/>
    <property type="match status" value="1"/>
</dbReference>
<reference evidence="12 13" key="1">
    <citation type="journal article" date="2019" name="Genome Biol. Evol.">
        <title>Insights into the evolution of the New World diploid cottons (Gossypium, subgenus Houzingenia) based on genome sequencing.</title>
        <authorList>
            <person name="Grover C.E."/>
            <person name="Arick M.A. 2nd"/>
            <person name="Thrash A."/>
            <person name="Conover J.L."/>
            <person name="Sanders W.S."/>
            <person name="Peterson D.G."/>
            <person name="Frelichowski J.E."/>
            <person name="Scheffler J.A."/>
            <person name="Scheffler B.E."/>
            <person name="Wendel J.F."/>
        </authorList>
    </citation>
    <scope>NUCLEOTIDE SEQUENCE [LARGE SCALE GENOMIC DNA]</scope>
    <source>
        <strain evidence="12">57</strain>
        <tissue evidence="12">Leaf</tissue>
    </source>
</reference>
<keyword evidence="5" id="KW-1133">Transmembrane helix</keyword>
<evidence type="ECO:0000256" key="1">
    <source>
        <dbReference type="ARBA" id="ARBA00004167"/>
    </source>
</evidence>
<dbReference type="InterPro" id="IPR032872">
    <property type="entry name" value="WAK_assoc_C"/>
</dbReference>
<dbReference type="Proteomes" id="UP000593573">
    <property type="component" value="Unassembled WGS sequence"/>
</dbReference>
<evidence type="ECO:0000256" key="4">
    <source>
        <dbReference type="ARBA" id="ARBA00022729"/>
    </source>
</evidence>
<comment type="catalytic activity">
    <reaction evidence="8">
        <text>L-threonyl-[protein] + ATP = O-phospho-L-threonyl-[protein] + ADP + H(+)</text>
        <dbReference type="Rhea" id="RHEA:46608"/>
        <dbReference type="Rhea" id="RHEA-COMP:11060"/>
        <dbReference type="Rhea" id="RHEA-COMP:11605"/>
        <dbReference type="ChEBI" id="CHEBI:15378"/>
        <dbReference type="ChEBI" id="CHEBI:30013"/>
        <dbReference type="ChEBI" id="CHEBI:30616"/>
        <dbReference type="ChEBI" id="CHEBI:61977"/>
        <dbReference type="ChEBI" id="CHEBI:456216"/>
        <dbReference type="EC" id="2.7.11.1"/>
    </reaction>
</comment>
<comment type="catalytic activity">
    <reaction evidence="9">
        <text>L-seryl-[protein] + ATP = O-phospho-L-seryl-[protein] + ADP + H(+)</text>
        <dbReference type="Rhea" id="RHEA:17989"/>
        <dbReference type="Rhea" id="RHEA-COMP:9863"/>
        <dbReference type="Rhea" id="RHEA-COMP:11604"/>
        <dbReference type="ChEBI" id="CHEBI:15378"/>
        <dbReference type="ChEBI" id="CHEBI:29999"/>
        <dbReference type="ChEBI" id="CHEBI:30616"/>
        <dbReference type="ChEBI" id="CHEBI:83421"/>
        <dbReference type="ChEBI" id="CHEBI:456216"/>
        <dbReference type="EC" id="2.7.11.1"/>
    </reaction>
</comment>
<evidence type="ECO:0000313" key="12">
    <source>
        <dbReference type="EMBL" id="MBA0672071.1"/>
    </source>
</evidence>